<proteinExistence type="predicted"/>
<feature type="domain" description="Thioredoxin" evidence="2">
    <location>
        <begin position="30"/>
        <end position="136"/>
    </location>
</feature>
<dbReference type="SUPFAM" id="SSF52833">
    <property type="entry name" value="Thioredoxin-like"/>
    <property type="match status" value="1"/>
</dbReference>
<dbReference type="AlphaFoldDB" id="A0A178MGU2"/>
<name>A0A178MGU2_9CHLR</name>
<dbReference type="Proteomes" id="UP000078287">
    <property type="component" value="Unassembled WGS sequence"/>
</dbReference>
<dbReference type="EMBL" id="LWQS01000034">
    <property type="protein sequence ID" value="OAN47763.1"/>
    <property type="molecule type" value="Genomic_DNA"/>
</dbReference>
<comment type="caution">
    <text evidence="3">The sequence shown here is derived from an EMBL/GenBank/DDBJ whole genome shotgun (WGS) entry which is preliminary data.</text>
</comment>
<dbReference type="OrthoDB" id="164580at2"/>
<evidence type="ECO:0000313" key="4">
    <source>
        <dbReference type="Proteomes" id="UP000078287"/>
    </source>
</evidence>
<dbReference type="STRING" id="1707952.A6A03_08985"/>
<keyword evidence="1" id="KW-0472">Membrane</keyword>
<gene>
    <name evidence="3" type="ORF">A6A03_08985</name>
</gene>
<organism evidence="3 4">
    <name type="scientific">Chloroflexus islandicus</name>
    <dbReference type="NCBI Taxonomy" id="1707952"/>
    <lineage>
        <taxon>Bacteria</taxon>
        <taxon>Bacillati</taxon>
        <taxon>Chloroflexota</taxon>
        <taxon>Chloroflexia</taxon>
        <taxon>Chloroflexales</taxon>
        <taxon>Chloroflexineae</taxon>
        <taxon>Chloroflexaceae</taxon>
        <taxon>Chloroflexus</taxon>
    </lineage>
</organism>
<keyword evidence="1" id="KW-1133">Transmembrane helix</keyword>
<evidence type="ECO:0000313" key="3">
    <source>
        <dbReference type="EMBL" id="OAN47763.1"/>
    </source>
</evidence>
<protein>
    <recommendedName>
        <fullName evidence="2">Thioredoxin domain-containing protein</fullName>
    </recommendedName>
</protein>
<dbReference type="InterPro" id="IPR036249">
    <property type="entry name" value="Thioredoxin-like_sf"/>
</dbReference>
<dbReference type="PROSITE" id="PS51352">
    <property type="entry name" value="THIOREDOXIN_2"/>
    <property type="match status" value="1"/>
</dbReference>
<dbReference type="Gene3D" id="3.40.30.10">
    <property type="entry name" value="Glutaredoxin"/>
    <property type="match status" value="1"/>
</dbReference>
<evidence type="ECO:0000259" key="2">
    <source>
        <dbReference type="PROSITE" id="PS51352"/>
    </source>
</evidence>
<keyword evidence="1" id="KW-0812">Transmembrane</keyword>
<reference evidence="3 4" key="1">
    <citation type="submission" date="2016-04" db="EMBL/GenBank/DDBJ databases">
        <title>Chloroflexus islandicus sp. nov., a thermophilic filamentous anoxygenic phototrophic bacterium from geyser Strokkur (Iceland).</title>
        <authorList>
            <person name="Gaisin V.A."/>
            <person name="Kalashnikov A.M."/>
            <person name="Sukhacheva M.V."/>
            <person name="Grouzdev D.S."/>
            <person name="Ivanov T.M."/>
            <person name="Kuznetsov B."/>
            <person name="Gorlenko V.M."/>
        </authorList>
    </citation>
    <scope>NUCLEOTIDE SEQUENCE [LARGE SCALE GENOMIC DNA]</scope>
    <source>
        <strain evidence="4">isl-2</strain>
    </source>
</reference>
<dbReference type="InterPro" id="IPR013766">
    <property type="entry name" value="Thioredoxin_domain"/>
</dbReference>
<sequence length="153" mass="15877">MIERLFMIVALAAGLGLLWVGVRYWQASRLRALGQAPLFAGIVPLGRPAVIAFSTPGCRECRTRQAPALAQLAAIMGDQVVVTTLSAPEHPQLVAQLGILTAPATVVLDAGGAVRHVNQGFADAATLARQVRALLPQTAALSSEATCSASPNT</sequence>
<evidence type="ECO:0000256" key="1">
    <source>
        <dbReference type="SAM" id="Phobius"/>
    </source>
</evidence>
<feature type="transmembrane region" description="Helical" evidence="1">
    <location>
        <begin position="6"/>
        <end position="25"/>
    </location>
</feature>
<accession>A0A178MGU2</accession>
<dbReference type="Pfam" id="PF00085">
    <property type="entry name" value="Thioredoxin"/>
    <property type="match status" value="1"/>
</dbReference>
<keyword evidence="4" id="KW-1185">Reference proteome</keyword>